<organism evidence="1 2">
    <name type="scientific">Ceutorhynchus assimilis</name>
    <name type="common">cabbage seed weevil</name>
    <dbReference type="NCBI Taxonomy" id="467358"/>
    <lineage>
        <taxon>Eukaryota</taxon>
        <taxon>Metazoa</taxon>
        <taxon>Ecdysozoa</taxon>
        <taxon>Arthropoda</taxon>
        <taxon>Hexapoda</taxon>
        <taxon>Insecta</taxon>
        <taxon>Pterygota</taxon>
        <taxon>Neoptera</taxon>
        <taxon>Endopterygota</taxon>
        <taxon>Coleoptera</taxon>
        <taxon>Polyphaga</taxon>
        <taxon>Cucujiformia</taxon>
        <taxon>Curculionidae</taxon>
        <taxon>Ceutorhynchinae</taxon>
        <taxon>Ceutorhynchus</taxon>
    </lineage>
</organism>
<reference evidence="1" key="1">
    <citation type="submission" date="2022-01" db="EMBL/GenBank/DDBJ databases">
        <authorList>
            <person name="King R."/>
        </authorList>
    </citation>
    <scope>NUCLEOTIDE SEQUENCE</scope>
</reference>
<accession>A0A9N9N0U6</accession>
<dbReference type="OrthoDB" id="6723241at2759"/>
<dbReference type="Proteomes" id="UP001152799">
    <property type="component" value="Chromosome 7"/>
</dbReference>
<gene>
    <name evidence="1" type="ORF">CEUTPL_LOCUS12150</name>
</gene>
<evidence type="ECO:0000313" key="2">
    <source>
        <dbReference type="Proteomes" id="UP001152799"/>
    </source>
</evidence>
<proteinExistence type="predicted"/>
<name>A0A9N9N0U6_9CUCU</name>
<dbReference type="AlphaFoldDB" id="A0A9N9N0U6"/>
<keyword evidence="2" id="KW-1185">Reference proteome</keyword>
<evidence type="ECO:0000313" key="1">
    <source>
        <dbReference type="EMBL" id="CAG9771722.1"/>
    </source>
</evidence>
<dbReference type="EMBL" id="OU892283">
    <property type="protein sequence ID" value="CAG9771722.1"/>
    <property type="molecule type" value="Genomic_DNA"/>
</dbReference>
<protein>
    <submittedName>
        <fullName evidence="1">Uncharacterized protein</fullName>
    </submittedName>
</protein>
<sequence>MIKDNVETVASENSLVQYYITQILLLKLLLAMPHFTICSLGGIRLSTPSPPATPKSIARQIDIVSSTAAAEKDNISISWYNASKTFPLKNVIVRDIKIGVDKPPSWGGTMKLALNGYMECEKTSVTILPFINMSPTDPSTIYSALKYALKETQQLGQEHCIVTFDQQLYDKAVKIIVSEPQTFRNILCFSHDYGFHEGDWFPDGNVTILKILCPRTNTKKFVKQYFTIRRSEGFWTGVLTDQVIGQELMRNFKGQTHGRGTTENTLSHFVYSFPGCLPLCNVMEESCGQAYEKRYQTSDQDVDLTESHRIKDSEDLHTFIEWFRNHSPYEKYVTNYTQYLLE</sequence>